<dbReference type="OrthoDB" id="41532at2759"/>
<sequence length="230" mass="25097">MSYVYRVHLLPTSDLTLLPFLAGKFASLRLSALTVSAPAFSSTFEIESGFNAPDWIARLQRPLVHYLIAVAYVADTSLEHQSIDKGDWIGSATLIGPITKAAYTIVESGGPAPEGDDVESRWQMTAVFNAPQHRGKGIAKMLIRGALDFATHESKGRKSRTRIMIHPRNIVVKKLYEGLGFEDAGKCTLAEAYISNGDSNMLPSDGGKSDPEKYLNRLGTIMEKVSVPTI</sequence>
<feature type="domain" description="N-acetyltransferase" evidence="1">
    <location>
        <begin position="42"/>
        <end position="203"/>
    </location>
</feature>
<dbReference type="SUPFAM" id="SSF55729">
    <property type="entry name" value="Acyl-CoA N-acyltransferases (Nat)"/>
    <property type="match status" value="1"/>
</dbReference>
<dbReference type="InterPro" id="IPR016181">
    <property type="entry name" value="Acyl_CoA_acyltransferase"/>
</dbReference>
<gene>
    <name evidence="2" type="ORF">L207DRAFT_39435</name>
</gene>
<evidence type="ECO:0000313" key="2">
    <source>
        <dbReference type="EMBL" id="PMD40116.1"/>
    </source>
</evidence>
<dbReference type="GO" id="GO:0016747">
    <property type="term" value="F:acyltransferase activity, transferring groups other than amino-acyl groups"/>
    <property type="evidence" value="ECO:0007669"/>
    <property type="project" value="InterPro"/>
</dbReference>
<name>A0A2J6RNL9_HYAVF</name>
<accession>A0A2J6RNL9</accession>
<dbReference type="CDD" id="cd04301">
    <property type="entry name" value="NAT_SF"/>
    <property type="match status" value="1"/>
</dbReference>
<keyword evidence="3" id="KW-1185">Reference proteome</keyword>
<dbReference type="PROSITE" id="PS51186">
    <property type="entry name" value="GNAT"/>
    <property type="match status" value="1"/>
</dbReference>
<dbReference type="Pfam" id="PF00583">
    <property type="entry name" value="Acetyltransf_1"/>
    <property type="match status" value="1"/>
</dbReference>
<reference evidence="2 3" key="1">
    <citation type="submission" date="2016-04" db="EMBL/GenBank/DDBJ databases">
        <title>A degradative enzymes factory behind the ericoid mycorrhizal symbiosis.</title>
        <authorList>
            <consortium name="DOE Joint Genome Institute"/>
            <person name="Martino E."/>
            <person name="Morin E."/>
            <person name="Grelet G."/>
            <person name="Kuo A."/>
            <person name="Kohler A."/>
            <person name="Daghino S."/>
            <person name="Barry K."/>
            <person name="Choi C."/>
            <person name="Cichocki N."/>
            <person name="Clum A."/>
            <person name="Copeland A."/>
            <person name="Hainaut M."/>
            <person name="Haridas S."/>
            <person name="Labutti K."/>
            <person name="Lindquist E."/>
            <person name="Lipzen A."/>
            <person name="Khouja H.-R."/>
            <person name="Murat C."/>
            <person name="Ohm R."/>
            <person name="Olson A."/>
            <person name="Spatafora J."/>
            <person name="Veneault-Fourrey C."/>
            <person name="Henrissat B."/>
            <person name="Grigoriev I."/>
            <person name="Martin F."/>
            <person name="Perotto S."/>
        </authorList>
    </citation>
    <scope>NUCLEOTIDE SEQUENCE [LARGE SCALE GENOMIC DNA]</scope>
    <source>
        <strain evidence="2 3">F</strain>
    </source>
</reference>
<dbReference type="Proteomes" id="UP000235786">
    <property type="component" value="Unassembled WGS sequence"/>
</dbReference>
<organism evidence="2 3">
    <name type="scientific">Hyaloscypha variabilis (strain UAMH 11265 / GT02V1 / F)</name>
    <name type="common">Meliniomyces variabilis</name>
    <dbReference type="NCBI Taxonomy" id="1149755"/>
    <lineage>
        <taxon>Eukaryota</taxon>
        <taxon>Fungi</taxon>
        <taxon>Dikarya</taxon>
        <taxon>Ascomycota</taxon>
        <taxon>Pezizomycotina</taxon>
        <taxon>Leotiomycetes</taxon>
        <taxon>Helotiales</taxon>
        <taxon>Hyaloscyphaceae</taxon>
        <taxon>Hyaloscypha</taxon>
        <taxon>Hyaloscypha variabilis</taxon>
    </lineage>
</organism>
<proteinExistence type="predicted"/>
<dbReference type="InterPro" id="IPR000182">
    <property type="entry name" value="GNAT_dom"/>
</dbReference>
<dbReference type="EMBL" id="KZ613946">
    <property type="protein sequence ID" value="PMD40116.1"/>
    <property type="molecule type" value="Genomic_DNA"/>
</dbReference>
<evidence type="ECO:0000313" key="3">
    <source>
        <dbReference type="Proteomes" id="UP000235786"/>
    </source>
</evidence>
<evidence type="ECO:0000259" key="1">
    <source>
        <dbReference type="PROSITE" id="PS51186"/>
    </source>
</evidence>
<protein>
    <recommendedName>
        <fullName evidence="1">N-acetyltransferase domain-containing protein</fullName>
    </recommendedName>
</protein>
<dbReference type="Gene3D" id="3.40.630.30">
    <property type="match status" value="1"/>
</dbReference>
<dbReference type="AlphaFoldDB" id="A0A2J6RNL9"/>